<dbReference type="OrthoDB" id="407298at2759"/>
<sequence>MIRCFLSIILFLVSTTFFVSHVTGSDVSVGKECFRKGELITAKFDNITGTGIWIGLYPKNRVSDFTNLPGFAEGYLSSWVLSCGTRDNCIWWPQRGEVHFPTDELDYGDYVVVVSGDRAGLDAQAHTETFTVGTNCFDITIPTMDRWIAPGDNDQRSPCPFVNALSNHGFLNRNGTFVDLLDMADKMELIYNVDAGFLRDGPIQLAIDCNQTYEDESGNIRIDIDRLFDDNCEEHEASMFRADSFFGFNKSKQTDDTLLNNLIRINPSSDVLNIEDIMGYQADRIMESRLRNPETEFRDFDIDNMGAQGVFLFLLSSDPTLTTVEKDRLYFFLLMERLPSDFLPGSLRDTPFNPKDETDFIHDKLMQSMANVEIMMHTPIDEVANLSLAGVTLSRHGGA</sequence>
<protein>
    <submittedName>
        <fullName evidence="10">Chloroperoxidase-like protein</fullName>
    </submittedName>
</protein>
<dbReference type="EMBL" id="KV784356">
    <property type="protein sequence ID" value="OEU18414.1"/>
    <property type="molecule type" value="Genomic_DNA"/>
</dbReference>
<dbReference type="Pfam" id="PF01328">
    <property type="entry name" value="Peroxidase_2"/>
    <property type="match status" value="1"/>
</dbReference>
<dbReference type="SUPFAM" id="SSF47571">
    <property type="entry name" value="Cloroperoxidase"/>
    <property type="match status" value="1"/>
</dbReference>
<comment type="similarity">
    <text evidence="7">Belongs to the chloroperoxidase family.</text>
</comment>
<dbReference type="Gene3D" id="1.10.489.10">
    <property type="entry name" value="Chloroperoxidase-like"/>
    <property type="match status" value="1"/>
</dbReference>
<comment type="cofactor">
    <cofactor evidence="1">
        <name>heme b</name>
        <dbReference type="ChEBI" id="CHEBI:60344"/>
    </cofactor>
</comment>
<evidence type="ECO:0000256" key="4">
    <source>
        <dbReference type="ARBA" id="ARBA00022723"/>
    </source>
</evidence>
<gene>
    <name evidence="10" type="primary">CPO_1</name>
    <name evidence="10" type="ORF">FRACYDRAFT_260377</name>
</gene>
<evidence type="ECO:0000256" key="6">
    <source>
        <dbReference type="ARBA" id="ARBA00023004"/>
    </source>
</evidence>
<name>A0A1E7FJU8_9STRA</name>
<feature type="chain" id="PRO_5009193212" evidence="8">
    <location>
        <begin position="25"/>
        <end position="399"/>
    </location>
</feature>
<dbReference type="InterPro" id="IPR000028">
    <property type="entry name" value="Chloroperoxidase"/>
</dbReference>
<keyword evidence="11" id="KW-1185">Reference proteome</keyword>
<evidence type="ECO:0000256" key="7">
    <source>
        <dbReference type="ARBA" id="ARBA00025795"/>
    </source>
</evidence>
<keyword evidence="5" id="KW-0560">Oxidoreductase</keyword>
<dbReference type="AlphaFoldDB" id="A0A1E7FJU8"/>
<keyword evidence="2 10" id="KW-0575">Peroxidase</keyword>
<dbReference type="PANTHER" id="PTHR33577">
    <property type="entry name" value="STERIGMATOCYSTIN BIOSYNTHESIS PEROXIDASE STCC-RELATED"/>
    <property type="match status" value="1"/>
</dbReference>
<dbReference type="PANTHER" id="PTHR33577:SF9">
    <property type="entry name" value="PEROXIDASE STCC"/>
    <property type="match status" value="1"/>
</dbReference>
<evidence type="ECO:0000256" key="8">
    <source>
        <dbReference type="SAM" id="SignalP"/>
    </source>
</evidence>
<evidence type="ECO:0000259" key="9">
    <source>
        <dbReference type="PROSITE" id="PS51405"/>
    </source>
</evidence>
<evidence type="ECO:0000313" key="11">
    <source>
        <dbReference type="Proteomes" id="UP000095751"/>
    </source>
</evidence>
<keyword evidence="3" id="KW-0349">Heme</keyword>
<dbReference type="GO" id="GO:0046872">
    <property type="term" value="F:metal ion binding"/>
    <property type="evidence" value="ECO:0007669"/>
    <property type="project" value="UniProtKB-KW"/>
</dbReference>
<evidence type="ECO:0000256" key="2">
    <source>
        <dbReference type="ARBA" id="ARBA00022559"/>
    </source>
</evidence>
<keyword evidence="8" id="KW-0732">Signal</keyword>
<dbReference type="InterPro" id="IPR036851">
    <property type="entry name" value="Chloroperoxidase-like_sf"/>
</dbReference>
<dbReference type="Proteomes" id="UP000095751">
    <property type="component" value="Unassembled WGS sequence"/>
</dbReference>
<dbReference type="PROSITE" id="PS51405">
    <property type="entry name" value="HEME_HALOPEROXIDASE"/>
    <property type="match status" value="1"/>
</dbReference>
<proteinExistence type="inferred from homology"/>
<evidence type="ECO:0000313" key="10">
    <source>
        <dbReference type="EMBL" id="OEU18414.1"/>
    </source>
</evidence>
<evidence type="ECO:0000256" key="3">
    <source>
        <dbReference type="ARBA" id="ARBA00022617"/>
    </source>
</evidence>
<dbReference type="InParanoid" id="A0A1E7FJU8"/>
<feature type="domain" description="Heme haloperoxidase family profile" evidence="9">
    <location>
        <begin position="143"/>
        <end position="359"/>
    </location>
</feature>
<evidence type="ECO:0000256" key="1">
    <source>
        <dbReference type="ARBA" id="ARBA00001970"/>
    </source>
</evidence>
<organism evidence="10 11">
    <name type="scientific">Fragilariopsis cylindrus CCMP1102</name>
    <dbReference type="NCBI Taxonomy" id="635003"/>
    <lineage>
        <taxon>Eukaryota</taxon>
        <taxon>Sar</taxon>
        <taxon>Stramenopiles</taxon>
        <taxon>Ochrophyta</taxon>
        <taxon>Bacillariophyta</taxon>
        <taxon>Bacillariophyceae</taxon>
        <taxon>Bacillariophycidae</taxon>
        <taxon>Bacillariales</taxon>
        <taxon>Bacillariaceae</taxon>
        <taxon>Fragilariopsis</taxon>
    </lineage>
</organism>
<feature type="signal peptide" evidence="8">
    <location>
        <begin position="1"/>
        <end position="24"/>
    </location>
</feature>
<dbReference type="KEGG" id="fcy:FRACYDRAFT_260377"/>
<accession>A0A1E7FJU8</accession>
<dbReference type="GO" id="GO:0004601">
    <property type="term" value="F:peroxidase activity"/>
    <property type="evidence" value="ECO:0007669"/>
    <property type="project" value="UniProtKB-KW"/>
</dbReference>
<keyword evidence="6" id="KW-0408">Iron</keyword>
<keyword evidence="4" id="KW-0479">Metal-binding</keyword>
<reference evidence="10 11" key="1">
    <citation type="submission" date="2016-09" db="EMBL/GenBank/DDBJ databases">
        <title>Extensive genetic diversity and differential bi-allelic expression allows diatom success in the polar Southern Ocean.</title>
        <authorList>
            <consortium name="DOE Joint Genome Institute"/>
            <person name="Mock T."/>
            <person name="Otillar R.P."/>
            <person name="Strauss J."/>
            <person name="Dupont C."/>
            <person name="Frickenhaus S."/>
            <person name="Maumus F."/>
            <person name="Mcmullan M."/>
            <person name="Sanges R."/>
            <person name="Schmutz J."/>
            <person name="Toseland A."/>
            <person name="Valas R."/>
            <person name="Veluchamy A."/>
            <person name="Ward B.J."/>
            <person name="Allen A."/>
            <person name="Barry K."/>
            <person name="Falciatore A."/>
            <person name="Ferrante M."/>
            <person name="Fortunato A.E."/>
            <person name="Gloeckner G."/>
            <person name="Gruber A."/>
            <person name="Hipkin R."/>
            <person name="Janech M."/>
            <person name="Kroth P."/>
            <person name="Leese F."/>
            <person name="Lindquist E."/>
            <person name="Lyon B.R."/>
            <person name="Martin J."/>
            <person name="Mayer C."/>
            <person name="Parker M."/>
            <person name="Quesneville H."/>
            <person name="Raymond J."/>
            <person name="Uhlig C."/>
            <person name="Valentin K.U."/>
            <person name="Worden A.Z."/>
            <person name="Armbrust E.V."/>
            <person name="Bowler C."/>
            <person name="Green B."/>
            <person name="Moulton V."/>
            <person name="Van Oosterhout C."/>
            <person name="Grigoriev I."/>
        </authorList>
    </citation>
    <scope>NUCLEOTIDE SEQUENCE [LARGE SCALE GENOMIC DNA]</scope>
    <source>
        <strain evidence="10 11">CCMP1102</strain>
    </source>
</reference>
<evidence type="ECO:0000256" key="5">
    <source>
        <dbReference type="ARBA" id="ARBA00023002"/>
    </source>
</evidence>